<proteinExistence type="predicted"/>
<evidence type="ECO:0000313" key="9">
    <source>
        <dbReference type="Proteomes" id="UP001174909"/>
    </source>
</evidence>
<organism evidence="8 9">
    <name type="scientific">Geodia barretti</name>
    <name type="common">Barrett's horny sponge</name>
    <dbReference type="NCBI Taxonomy" id="519541"/>
    <lineage>
        <taxon>Eukaryota</taxon>
        <taxon>Metazoa</taxon>
        <taxon>Porifera</taxon>
        <taxon>Demospongiae</taxon>
        <taxon>Heteroscleromorpha</taxon>
        <taxon>Tetractinellida</taxon>
        <taxon>Astrophorina</taxon>
        <taxon>Geodiidae</taxon>
        <taxon>Geodia</taxon>
    </lineage>
</organism>
<dbReference type="Gene3D" id="1.10.10.10">
    <property type="entry name" value="Winged helix-like DNA-binding domain superfamily/Winged helix DNA-binding domain"/>
    <property type="match status" value="1"/>
</dbReference>
<dbReference type="PANTHER" id="PTHR12619:SF33">
    <property type="entry name" value="RFX, ISOFORM H"/>
    <property type="match status" value="1"/>
</dbReference>
<evidence type="ECO:0000256" key="2">
    <source>
        <dbReference type="ARBA" id="ARBA00023015"/>
    </source>
</evidence>
<evidence type="ECO:0000313" key="8">
    <source>
        <dbReference type="EMBL" id="CAI8055735.1"/>
    </source>
</evidence>
<dbReference type="Proteomes" id="UP001174909">
    <property type="component" value="Unassembled WGS sequence"/>
</dbReference>
<dbReference type="InterPro" id="IPR036390">
    <property type="entry name" value="WH_DNA-bd_sf"/>
</dbReference>
<protein>
    <submittedName>
        <fullName evidence="8">Transcription factor RFX3</fullName>
    </submittedName>
</protein>
<evidence type="ECO:0000256" key="1">
    <source>
        <dbReference type="ARBA" id="ARBA00004123"/>
    </source>
</evidence>
<keyword evidence="4" id="KW-0804">Transcription</keyword>
<keyword evidence="3" id="KW-0238">DNA-binding</keyword>
<reference evidence="8" key="1">
    <citation type="submission" date="2023-03" db="EMBL/GenBank/DDBJ databases">
        <authorList>
            <person name="Steffen K."/>
            <person name="Cardenas P."/>
        </authorList>
    </citation>
    <scope>NUCLEOTIDE SEQUENCE</scope>
</reference>
<dbReference type="InterPro" id="IPR057321">
    <property type="entry name" value="RFX1-4/6/8-like_BCD"/>
</dbReference>
<keyword evidence="2" id="KW-0805">Transcription regulation</keyword>
<dbReference type="EMBL" id="CASHTH010004300">
    <property type="protein sequence ID" value="CAI8055735.1"/>
    <property type="molecule type" value="Genomic_DNA"/>
</dbReference>
<dbReference type="GO" id="GO:0000981">
    <property type="term" value="F:DNA-binding transcription factor activity, RNA polymerase II-specific"/>
    <property type="evidence" value="ECO:0007669"/>
    <property type="project" value="TreeGrafter"/>
</dbReference>
<dbReference type="SUPFAM" id="SSF46785">
    <property type="entry name" value="Winged helix' DNA-binding domain"/>
    <property type="match status" value="1"/>
</dbReference>
<evidence type="ECO:0000256" key="6">
    <source>
        <dbReference type="SAM" id="MobiDB-lite"/>
    </source>
</evidence>
<dbReference type="InterPro" id="IPR003150">
    <property type="entry name" value="DNA-bd_RFX"/>
</dbReference>
<comment type="subcellular location">
    <subcellularLocation>
        <location evidence="1">Nucleus</location>
    </subcellularLocation>
</comment>
<dbReference type="FunFam" id="1.10.10.10:FF:000017">
    <property type="entry name" value="transcription factor RFX3 isoform X1"/>
    <property type="match status" value="1"/>
</dbReference>
<gene>
    <name evidence="8" type="ORF">GBAR_LOCUS30398</name>
</gene>
<evidence type="ECO:0000259" key="7">
    <source>
        <dbReference type="PROSITE" id="PS51526"/>
    </source>
</evidence>
<dbReference type="Pfam" id="PF02257">
    <property type="entry name" value="RFX_DNA_binding"/>
    <property type="match status" value="1"/>
</dbReference>
<evidence type="ECO:0000256" key="4">
    <source>
        <dbReference type="ARBA" id="ARBA00023163"/>
    </source>
</evidence>
<keyword evidence="5" id="KW-0539">Nucleus</keyword>
<dbReference type="PROSITE" id="PS51526">
    <property type="entry name" value="RFX_DBD"/>
    <property type="match status" value="1"/>
</dbReference>
<feature type="region of interest" description="Disordered" evidence="6">
    <location>
        <begin position="145"/>
        <end position="177"/>
    </location>
</feature>
<evidence type="ECO:0000256" key="3">
    <source>
        <dbReference type="ARBA" id="ARBA00023125"/>
    </source>
</evidence>
<feature type="domain" description="RFX-type winged-helix" evidence="7">
    <location>
        <begin position="51"/>
        <end position="126"/>
    </location>
</feature>
<dbReference type="GO" id="GO:0000978">
    <property type="term" value="F:RNA polymerase II cis-regulatory region sequence-specific DNA binding"/>
    <property type="evidence" value="ECO:0007669"/>
    <property type="project" value="TreeGrafter"/>
</dbReference>
<dbReference type="InterPro" id="IPR036388">
    <property type="entry name" value="WH-like_DNA-bd_sf"/>
</dbReference>
<dbReference type="GO" id="GO:0005634">
    <property type="term" value="C:nucleus"/>
    <property type="evidence" value="ECO:0007669"/>
    <property type="project" value="UniProtKB-SubCell"/>
</dbReference>
<dbReference type="PANTHER" id="PTHR12619">
    <property type="entry name" value="RFX TRANSCRIPTION FACTOR FAMILY"/>
    <property type="match status" value="1"/>
</dbReference>
<evidence type="ECO:0000256" key="5">
    <source>
        <dbReference type="ARBA" id="ARBA00023242"/>
    </source>
</evidence>
<sequence length="357" mass="39833">MMGGIPHTVVPSTAYYRQTANHLSGQGLGHLEMGPTNHMSMAHTTRAHPETIQWLLENYETAEGVSLPRSTLYNHYLRHCAANKIDAVNAASFGKLIRSVFIGLKTRRLGTRGNSKYHYYGIRIKPDSPLNTFPTDDSVVAIRQPPQSAQRGEYHTAESTPEGPEGASQPAELTPHQQHRQYLGDGRPELVPFPEIAWSSSPLPGGLTPEDLGDFTANYREHCEAILDVVVNLQFQMVENLWHHFWADPKPAMDGAPDEEMEHQLPKEKLLLLTSLDLVTDYISACDYLLYQGIVDFLIPNVLRPIPGTLTQAIRNFAKSLESWLTGTVHGYSPILVKSKVAIHICIHIYSNPQTQS</sequence>
<keyword evidence="9" id="KW-1185">Reference proteome</keyword>
<dbReference type="AlphaFoldDB" id="A0AA35XKU1"/>
<comment type="caution">
    <text evidence="8">The sequence shown here is derived from an EMBL/GenBank/DDBJ whole genome shotgun (WGS) entry which is preliminary data.</text>
</comment>
<dbReference type="InterPro" id="IPR039779">
    <property type="entry name" value="RFX-like"/>
</dbReference>
<accession>A0AA35XKU1</accession>
<dbReference type="Pfam" id="PF25340">
    <property type="entry name" value="BCD_RFX"/>
    <property type="match status" value="1"/>
</dbReference>
<name>A0AA35XKU1_GEOBA</name>